<protein>
    <submittedName>
        <fullName evidence="2">Uncharacterized protein</fullName>
    </submittedName>
</protein>
<evidence type="ECO:0000313" key="2">
    <source>
        <dbReference type="EMBL" id="KAF2993888.1"/>
    </source>
</evidence>
<keyword evidence="3" id="KW-1185">Reference proteome</keyword>
<evidence type="ECO:0000256" key="1">
    <source>
        <dbReference type="SAM" id="Phobius"/>
    </source>
</evidence>
<evidence type="ECO:0000313" key="3">
    <source>
        <dbReference type="Proteomes" id="UP000801428"/>
    </source>
</evidence>
<keyword evidence="1" id="KW-0812">Transmembrane</keyword>
<reference evidence="2" key="1">
    <citation type="submission" date="2019-04" db="EMBL/GenBank/DDBJ databases">
        <title>Sequencing of skin fungus with MAO and IRED activity.</title>
        <authorList>
            <person name="Marsaioli A.J."/>
            <person name="Bonatto J.M.C."/>
            <person name="Reis Junior O."/>
        </authorList>
    </citation>
    <scope>NUCLEOTIDE SEQUENCE</scope>
    <source>
        <strain evidence="2">30M1</strain>
    </source>
</reference>
<feature type="transmembrane region" description="Helical" evidence="1">
    <location>
        <begin position="195"/>
        <end position="220"/>
    </location>
</feature>
<proteinExistence type="predicted"/>
<dbReference type="EMBL" id="SWKU01000046">
    <property type="protein sequence ID" value="KAF2993888.1"/>
    <property type="molecule type" value="Genomic_DNA"/>
</dbReference>
<comment type="caution">
    <text evidence="2">The sequence shown here is derived from an EMBL/GenBank/DDBJ whole genome shotgun (WGS) entry which is preliminary data.</text>
</comment>
<gene>
    <name evidence="2" type="ORF">E8E13_002328</name>
</gene>
<dbReference type="OrthoDB" id="3695364at2759"/>
<feature type="transmembrane region" description="Helical" evidence="1">
    <location>
        <begin position="50"/>
        <end position="67"/>
    </location>
</feature>
<name>A0A9P4T3L6_CURKU</name>
<keyword evidence="1" id="KW-0472">Membrane</keyword>
<feature type="transmembrane region" description="Helical" evidence="1">
    <location>
        <begin position="88"/>
        <end position="111"/>
    </location>
</feature>
<accession>A0A9P4T3L6</accession>
<keyword evidence="1" id="KW-1133">Transmembrane helix</keyword>
<sequence>MNDRSMLGYEMSRTPSRSSVVTFTNNDAAHPDARPKDGHRLTKVHDRFGLLRHFRLQFFAFLVSLFAKTKWNANTEYRKVAIHHNRAVATAHSLLHLIPLAGAMILLILQWNNYWVGYEDEISTALQFAAKVHELAMQASMVEVLLCLIRTRLVNDVVPLGALACAMQATQLSYLWSLDFFSIFRSRALKGWRRIIVIVTIPIIVSLVSVVGPSSAVLMIPRPNSPSIAHTVTVYMNQSADMLYPSHSNLEEEQQGL</sequence>
<organism evidence="2 3">
    <name type="scientific">Curvularia kusanoi</name>
    <name type="common">Cochliobolus kusanoi</name>
    <dbReference type="NCBI Taxonomy" id="90978"/>
    <lineage>
        <taxon>Eukaryota</taxon>
        <taxon>Fungi</taxon>
        <taxon>Dikarya</taxon>
        <taxon>Ascomycota</taxon>
        <taxon>Pezizomycotina</taxon>
        <taxon>Dothideomycetes</taxon>
        <taxon>Pleosporomycetidae</taxon>
        <taxon>Pleosporales</taxon>
        <taxon>Pleosporineae</taxon>
        <taxon>Pleosporaceae</taxon>
        <taxon>Curvularia</taxon>
    </lineage>
</organism>
<dbReference type="AlphaFoldDB" id="A0A9P4T3L6"/>
<dbReference type="Proteomes" id="UP000801428">
    <property type="component" value="Unassembled WGS sequence"/>
</dbReference>